<evidence type="ECO:0000256" key="2">
    <source>
        <dbReference type="ARBA" id="ARBA00022980"/>
    </source>
</evidence>
<dbReference type="GO" id="GO:0005739">
    <property type="term" value="C:mitochondrion"/>
    <property type="evidence" value="ECO:0007669"/>
    <property type="project" value="UniProtKB-SubCell"/>
</dbReference>
<dbReference type="RefSeq" id="XP_043047703.1">
    <property type="nucleotide sequence ID" value="XM_043193277.1"/>
</dbReference>
<dbReference type="EMBL" id="JAHMUF010000020">
    <property type="protein sequence ID" value="KAG7192152.1"/>
    <property type="molecule type" value="Genomic_DNA"/>
</dbReference>
<dbReference type="InterPro" id="IPR040049">
    <property type="entry name" value="Ribosomal_mS25/mL61"/>
</dbReference>
<keyword evidence="3" id="KW-0496">Mitochondrion</keyword>
<dbReference type="SMART" id="SM00916">
    <property type="entry name" value="L51_S25_CI-B8"/>
    <property type="match status" value="1"/>
</dbReference>
<evidence type="ECO:0000259" key="5">
    <source>
        <dbReference type="SMART" id="SM00916"/>
    </source>
</evidence>
<accession>A0A9P7V6R2</accession>
<dbReference type="Pfam" id="PF05047">
    <property type="entry name" value="L51_S25_CI-B8"/>
    <property type="match status" value="1"/>
</dbReference>
<dbReference type="InterPro" id="IPR007741">
    <property type="entry name" value="Ribosomal_mL43/mS25/NADH_DH"/>
</dbReference>
<sequence>MSSRPAAMFKNLPASRILKQIERLNLIAGTPENAFKFQPNVKSIELFLLKAPVQGPHIGLKRFWRQNLPTLQFHNPDVDFIMTRIKVEDKADLKKVPARVVISGEGESKVLNCLEKSQQQILNELVELTGATSIPIEEIPIISKPDSH</sequence>
<evidence type="ECO:0000313" key="7">
    <source>
        <dbReference type="Proteomes" id="UP000790833"/>
    </source>
</evidence>
<protein>
    <recommendedName>
        <fullName evidence="5">Ribosomal protein/NADH dehydrogenase domain-containing protein</fullName>
    </recommendedName>
</protein>
<evidence type="ECO:0000256" key="3">
    <source>
        <dbReference type="ARBA" id="ARBA00023128"/>
    </source>
</evidence>
<dbReference type="GO" id="GO:1990904">
    <property type="term" value="C:ribonucleoprotein complex"/>
    <property type="evidence" value="ECO:0007669"/>
    <property type="project" value="UniProtKB-KW"/>
</dbReference>
<keyword evidence="4" id="KW-0687">Ribonucleoprotein</keyword>
<organism evidence="6 7">
    <name type="scientific">Scheffersomyces spartinae</name>
    <dbReference type="NCBI Taxonomy" id="45513"/>
    <lineage>
        <taxon>Eukaryota</taxon>
        <taxon>Fungi</taxon>
        <taxon>Dikarya</taxon>
        <taxon>Ascomycota</taxon>
        <taxon>Saccharomycotina</taxon>
        <taxon>Pichiomycetes</taxon>
        <taxon>Debaryomycetaceae</taxon>
        <taxon>Scheffersomyces</taxon>
    </lineage>
</organism>
<proteinExistence type="predicted"/>
<gene>
    <name evidence="6" type="ORF">KQ657_002517</name>
</gene>
<keyword evidence="7" id="KW-1185">Reference proteome</keyword>
<dbReference type="SUPFAM" id="SSF52833">
    <property type="entry name" value="Thioredoxin-like"/>
    <property type="match status" value="1"/>
</dbReference>
<keyword evidence="2" id="KW-0689">Ribosomal protein</keyword>
<dbReference type="PANTHER" id="PTHR13274:SF2">
    <property type="entry name" value="SMALL RIBOSOMAL SUBUNIT PROTEIN MS25"/>
    <property type="match status" value="1"/>
</dbReference>
<evidence type="ECO:0000313" key="6">
    <source>
        <dbReference type="EMBL" id="KAG7192152.1"/>
    </source>
</evidence>
<dbReference type="Proteomes" id="UP000790833">
    <property type="component" value="Unassembled WGS sequence"/>
</dbReference>
<dbReference type="GO" id="GO:0005840">
    <property type="term" value="C:ribosome"/>
    <property type="evidence" value="ECO:0007669"/>
    <property type="project" value="UniProtKB-KW"/>
</dbReference>
<dbReference type="GeneID" id="66115891"/>
<evidence type="ECO:0000256" key="1">
    <source>
        <dbReference type="ARBA" id="ARBA00004173"/>
    </source>
</evidence>
<evidence type="ECO:0000256" key="4">
    <source>
        <dbReference type="ARBA" id="ARBA00023274"/>
    </source>
</evidence>
<name>A0A9P7V6R2_9ASCO</name>
<feature type="domain" description="Ribosomal protein/NADH dehydrogenase" evidence="5">
    <location>
        <begin position="53"/>
        <end position="132"/>
    </location>
</feature>
<comment type="caution">
    <text evidence="6">The sequence shown here is derived from an EMBL/GenBank/DDBJ whole genome shotgun (WGS) entry which is preliminary data.</text>
</comment>
<dbReference type="GO" id="GO:0003735">
    <property type="term" value="F:structural constituent of ribosome"/>
    <property type="evidence" value="ECO:0007669"/>
    <property type="project" value="InterPro"/>
</dbReference>
<dbReference type="InterPro" id="IPR036249">
    <property type="entry name" value="Thioredoxin-like_sf"/>
</dbReference>
<comment type="subcellular location">
    <subcellularLocation>
        <location evidence="1">Mitochondrion</location>
    </subcellularLocation>
</comment>
<dbReference type="PANTHER" id="PTHR13274">
    <property type="entry name" value="MITOCHONDRIAL RIBOSOMAL PROTEIN S25"/>
    <property type="match status" value="1"/>
</dbReference>
<dbReference type="OrthoDB" id="1696305at2759"/>
<dbReference type="AlphaFoldDB" id="A0A9P7V6R2"/>
<reference evidence="6" key="1">
    <citation type="submission" date="2021-03" db="EMBL/GenBank/DDBJ databases">
        <authorList>
            <person name="Palmer J.M."/>
        </authorList>
    </citation>
    <scope>NUCLEOTIDE SEQUENCE</scope>
    <source>
        <strain evidence="6">ARV_011</strain>
    </source>
</reference>